<dbReference type="EMBL" id="SGXD01000001">
    <property type="protein sequence ID" value="RZS90896.1"/>
    <property type="molecule type" value="Genomic_DNA"/>
</dbReference>
<dbReference type="InterPro" id="IPR029058">
    <property type="entry name" value="AB_hydrolase_fold"/>
</dbReference>
<dbReference type="Proteomes" id="UP000293638">
    <property type="component" value="Unassembled WGS sequence"/>
</dbReference>
<evidence type="ECO:0000256" key="2">
    <source>
        <dbReference type="ARBA" id="ARBA00022801"/>
    </source>
</evidence>
<reference evidence="5 6" key="1">
    <citation type="submission" date="2019-02" db="EMBL/GenBank/DDBJ databases">
        <title>Genomic Encyclopedia of Type Strains, Phase IV (KMG-IV): sequencing the most valuable type-strain genomes for metagenomic binning, comparative biology and taxonomic classification.</title>
        <authorList>
            <person name="Goeker M."/>
        </authorList>
    </citation>
    <scope>NUCLEOTIDE SEQUENCE [LARGE SCALE GENOMIC DNA]</scope>
    <source>
        <strain evidence="5 6">DSM 45622</strain>
    </source>
</reference>
<proteinExistence type="inferred from homology"/>
<evidence type="ECO:0000256" key="1">
    <source>
        <dbReference type="ARBA" id="ARBA00010515"/>
    </source>
</evidence>
<accession>A0A4Q7NUK2</accession>
<evidence type="ECO:0000259" key="4">
    <source>
        <dbReference type="Pfam" id="PF07859"/>
    </source>
</evidence>
<dbReference type="SUPFAM" id="SSF53474">
    <property type="entry name" value="alpha/beta-Hydrolases"/>
    <property type="match status" value="1"/>
</dbReference>
<evidence type="ECO:0000256" key="3">
    <source>
        <dbReference type="SAM" id="MobiDB-lite"/>
    </source>
</evidence>
<keyword evidence="6" id="KW-1185">Reference proteome</keyword>
<evidence type="ECO:0000313" key="6">
    <source>
        <dbReference type="Proteomes" id="UP000293638"/>
    </source>
</evidence>
<name>A0A4Q7NUK2_9ACTN</name>
<comment type="similarity">
    <text evidence="1">Belongs to the 'GDXG' lipolytic enzyme family.</text>
</comment>
<keyword evidence="2" id="KW-0378">Hydrolase</keyword>
<protein>
    <submittedName>
        <fullName evidence="5">Acetyl esterase/lipase</fullName>
    </submittedName>
</protein>
<dbReference type="PROSITE" id="PS01173">
    <property type="entry name" value="LIPASE_GDXG_HIS"/>
    <property type="match status" value="1"/>
</dbReference>
<feature type="region of interest" description="Disordered" evidence="3">
    <location>
        <begin position="1"/>
        <end position="27"/>
    </location>
</feature>
<dbReference type="Gene3D" id="3.40.50.1820">
    <property type="entry name" value="alpha/beta hydrolase"/>
    <property type="match status" value="1"/>
</dbReference>
<evidence type="ECO:0000313" key="5">
    <source>
        <dbReference type="EMBL" id="RZS90896.1"/>
    </source>
</evidence>
<sequence>MDAPTSTSTTSTSTTSTSTGAPRLDELPLPQRRPAFEALMTGLPVPDDVTATPTTLGGVPAYDVVLAGSGDATVLHLHGGAYVMGSARAAVRTAALLARQAGARAVALDYRLAPEHPHPAALEDALAGYRALLDSGVAAERLVLTGESAGGGLVLATLVAAVRAGLPVPAAAVVLSPWTDLTLSGASYVARQGLDPVLRTASIARDAIAYAADRRADPLVSPLLADLRGLPPLLVQVGSAEILLDDATQLAARAAEADVPVQLEVYPGATHVFQHGADGSGGTADEALARVGAFVRRLLPGEPLQRLG</sequence>
<organism evidence="5 6">
    <name type="scientific">Motilibacter rhizosphaerae</name>
    <dbReference type="NCBI Taxonomy" id="598652"/>
    <lineage>
        <taxon>Bacteria</taxon>
        <taxon>Bacillati</taxon>
        <taxon>Actinomycetota</taxon>
        <taxon>Actinomycetes</taxon>
        <taxon>Motilibacterales</taxon>
        <taxon>Motilibacteraceae</taxon>
        <taxon>Motilibacter</taxon>
    </lineage>
</organism>
<feature type="domain" description="Alpha/beta hydrolase fold-3" evidence="4">
    <location>
        <begin position="74"/>
        <end position="274"/>
    </location>
</feature>
<dbReference type="PANTHER" id="PTHR48081">
    <property type="entry name" value="AB HYDROLASE SUPERFAMILY PROTEIN C4A8.06C"/>
    <property type="match status" value="1"/>
</dbReference>
<dbReference type="AlphaFoldDB" id="A0A4Q7NUK2"/>
<dbReference type="PANTHER" id="PTHR48081:SF30">
    <property type="entry name" value="ACETYL-HYDROLASE LIPR-RELATED"/>
    <property type="match status" value="1"/>
</dbReference>
<dbReference type="InterPro" id="IPR013094">
    <property type="entry name" value="AB_hydrolase_3"/>
</dbReference>
<gene>
    <name evidence="5" type="ORF">EV189_0126</name>
</gene>
<dbReference type="InterPro" id="IPR002168">
    <property type="entry name" value="Lipase_GDXG_HIS_AS"/>
</dbReference>
<feature type="compositionally biased region" description="Low complexity" evidence="3">
    <location>
        <begin position="1"/>
        <end position="19"/>
    </location>
</feature>
<dbReference type="RefSeq" id="WP_231115945.1">
    <property type="nucleotide sequence ID" value="NZ_SGXD01000001.1"/>
</dbReference>
<dbReference type="InterPro" id="IPR050300">
    <property type="entry name" value="GDXG_lipolytic_enzyme"/>
</dbReference>
<comment type="caution">
    <text evidence="5">The sequence shown here is derived from an EMBL/GenBank/DDBJ whole genome shotgun (WGS) entry which is preliminary data.</text>
</comment>
<dbReference type="Pfam" id="PF07859">
    <property type="entry name" value="Abhydrolase_3"/>
    <property type="match status" value="1"/>
</dbReference>
<dbReference type="GO" id="GO:0004806">
    <property type="term" value="F:triacylglycerol lipase activity"/>
    <property type="evidence" value="ECO:0007669"/>
    <property type="project" value="TreeGrafter"/>
</dbReference>